<feature type="transmembrane region" description="Helical" evidence="6">
    <location>
        <begin position="66"/>
        <end position="84"/>
    </location>
</feature>
<evidence type="ECO:0000256" key="2">
    <source>
        <dbReference type="ARBA" id="ARBA00022475"/>
    </source>
</evidence>
<evidence type="ECO:0000256" key="6">
    <source>
        <dbReference type="SAM" id="Phobius"/>
    </source>
</evidence>
<evidence type="ECO:0000256" key="5">
    <source>
        <dbReference type="ARBA" id="ARBA00023136"/>
    </source>
</evidence>
<evidence type="ECO:0000313" key="7">
    <source>
        <dbReference type="EMBL" id="OXZ32021.1"/>
    </source>
</evidence>
<organism evidence="7 8">
    <name type="scientific">Finegoldia magna</name>
    <name type="common">Peptostreptococcus magnus</name>
    <dbReference type="NCBI Taxonomy" id="1260"/>
    <lineage>
        <taxon>Bacteria</taxon>
        <taxon>Bacillati</taxon>
        <taxon>Bacillota</taxon>
        <taxon>Tissierellia</taxon>
        <taxon>Tissierellales</taxon>
        <taxon>Peptoniphilaceae</taxon>
        <taxon>Finegoldia</taxon>
    </lineage>
</organism>
<feature type="transmembrane region" description="Helical" evidence="6">
    <location>
        <begin position="223"/>
        <end position="241"/>
    </location>
</feature>
<evidence type="ECO:0000313" key="8">
    <source>
        <dbReference type="Proteomes" id="UP000215546"/>
    </source>
</evidence>
<gene>
    <name evidence="7" type="ORF">B9N55_06525</name>
</gene>
<dbReference type="RefSeq" id="WP_055318214.1">
    <property type="nucleotide sequence ID" value="NZ_JAWEFQ010000033.1"/>
</dbReference>
<evidence type="ECO:0000256" key="3">
    <source>
        <dbReference type="ARBA" id="ARBA00022692"/>
    </source>
</evidence>
<name>A0A233VI05_FINMA</name>
<sequence length="247" mass="28142">MISELYQKNATADKLYLDPRTKILMCLLVSTTLLSGSPVGYLKVFHTILSLLPFVFLIVLKKVRAVVYFFALYLFALFVPDLLAPHLPTWFNLLFTGIIAFSVEIIPGYMMAYFIFSTTSVGEFIAAMDRMHVTKKLTIPISVTFRFFPTIREEYVNVRDAMKLRGIGSFRNPLMMLEFRMVPFLTSIVSIGNDLAASALTRGLAAPNERTNVSNIGFTWRDYLVFGSLIIFYILYFILMFKQKGAL</sequence>
<dbReference type="GO" id="GO:0005886">
    <property type="term" value="C:plasma membrane"/>
    <property type="evidence" value="ECO:0007669"/>
    <property type="project" value="UniProtKB-ARBA"/>
</dbReference>
<keyword evidence="5 6" id="KW-0472">Membrane</keyword>
<comment type="subcellular location">
    <subcellularLocation>
        <location evidence="1">Membrane</location>
        <topology evidence="1">Multi-pass membrane protein</topology>
    </subcellularLocation>
</comment>
<dbReference type="InterPro" id="IPR051611">
    <property type="entry name" value="ECF_transporter_component"/>
</dbReference>
<keyword evidence="2" id="KW-1003">Cell membrane</keyword>
<dbReference type="PANTHER" id="PTHR34857:SF2">
    <property type="entry name" value="SLL0384 PROTEIN"/>
    <property type="match status" value="1"/>
</dbReference>
<protein>
    <submittedName>
        <fullName evidence="7">Cobalt transporter</fullName>
    </submittedName>
</protein>
<dbReference type="PANTHER" id="PTHR34857">
    <property type="entry name" value="SLL0384 PROTEIN"/>
    <property type="match status" value="1"/>
</dbReference>
<accession>A0A233VI05</accession>
<dbReference type="Proteomes" id="UP000215546">
    <property type="component" value="Unassembled WGS sequence"/>
</dbReference>
<reference evidence="8" key="1">
    <citation type="submission" date="2017-04" db="EMBL/GenBank/DDBJ databases">
        <title>Finegoldia magna isolated from orthopedic joint implant-associated infections.</title>
        <authorList>
            <person name="Bjorklund S."/>
            <person name="Bruggemann H."/>
            <person name="Jensen A."/>
            <person name="Hellmark B."/>
            <person name="Soderquist B."/>
        </authorList>
    </citation>
    <scope>NUCLEOTIDE SEQUENCE [LARGE SCALE GENOMIC DNA]</scope>
    <source>
        <strain evidence="8">12T273</strain>
    </source>
</reference>
<keyword evidence="4 6" id="KW-1133">Transmembrane helix</keyword>
<dbReference type="AlphaFoldDB" id="A0A233VI05"/>
<dbReference type="Pfam" id="PF02361">
    <property type="entry name" value="CbiQ"/>
    <property type="match status" value="1"/>
</dbReference>
<feature type="transmembrane region" description="Helical" evidence="6">
    <location>
        <begin position="90"/>
        <end position="116"/>
    </location>
</feature>
<dbReference type="InterPro" id="IPR003339">
    <property type="entry name" value="ABC/ECF_trnsptr_transmembrane"/>
</dbReference>
<feature type="transmembrane region" description="Helical" evidence="6">
    <location>
        <begin position="40"/>
        <end position="59"/>
    </location>
</feature>
<dbReference type="EMBL" id="NDYE01000013">
    <property type="protein sequence ID" value="OXZ32021.1"/>
    <property type="molecule type" value="Genomic_DNA"/>
</dbReference>
<proteinExistence type="predicted"/>
<keyword evidence="3 6" id="KW-0812">Transmembrane</keyword>
<evidence type="ECO:0000256" key="1">
    <source>
        <dbReference type="ARBA" id="ARBA00004141"/>
    </source>
</evidence>
<dbReference type="CDD" id="cd16914">
    <property type="entry name" value="EcfT"/>
    <property type="match status" value="1"/>
</dbReference>
<evidence type="ECO:0000256" key="4">
    <source>
        <dbReference type="ARBA" id="ARBA00022989"/>
    </source>
</evidence>
<comment type="caution">
    <text evidence="7">The sequence shown here is derived from an EMBL/GenBank/DDBJ whole genome shotgun (WGS) entry which is preliminary data.</text>
</comment>